<feature type="domain" description="NB-ARC" evidence="1">
    <location>
        <begin position="93"/>
        <end position="137"/>
    </location>
</feature>
<sequence>MMQQPATDSSSSDVAPTAGFGWDADSSVDGGLIWSNQLARMRFGHFFPSSVFQRPETEYIKDVVEYVIKKLINSKSVSVSEELVGIDDQKDTILRLIERDDSRIIGLWGMGGIGKTTLADALNPAADFLDVSYKFVLYAQGSPLALKLLGSQLYKKSRKDWEGEVDRLREYAQPKISHILKRSFDGLDELQKNIFLDMACFFKQESKEDVEEILRCCYKGAGTESIEGIKLDMSHIDNLRLNPTVFEDMLNLRSFLLYFPGSFWRKSRNKKLHADGVDSISLPDELRYIWWETYPFKSLSDFNPKNLVVLKLPSGDMEHLWSEDGHQLFYIFIARDLVNLREIYLTDFKNLRKIPNLIGAINLKILYCNGCESLVELPCLNHLASLKMLELTGCHNLKKFPEVPNHFSILELEETGIEEVPDSIVNLFRLEKLFLREPRVKNVSSNISKLDFLRSLDISHCLLEEFPQKSRSLTELHLSESQIEEVSSSFNHPSDPYFLDVPSPIIKFKSLENMSMDHCGNLKLLLELPPYLRLNQDSIDNIEANAMLKIGSLAKKWAWNYDPQPLSGSGNLECTCEYQLTATDGGYEKFKSEWHYSPEFVSERKYKGNHMLVLFSDDLVKKDLDNEEASFEFYIKYVDLSGEEENIKVEKCGVHVFYVNAESNADSDVESSEKLNFDEMRNNESNNSFYSAEDADTCTKESLAMMVKAMEALKD</sequence>
<dbReference type="Pfam" id="PF00931">
    <property type="entry name" value="NB-ARC"/>
    <property type="match status" value="1"/>
</dbReference>
<proteinExistence type="predicted"/>
<dbReference type="SUPFAM" id="SSF52058">
    <property type="entry name" value="L domain-like"/>
    <property type="match status" value="1"/>
</dbReference>
<dbReference type="SUPFAM" id="SSF52540">
    <property type="entry name" value="P-loop containing nucleoside triphosphate hydrolases"/>
    <property type="match status" value="2"/>
</dbReference>
<dbReference type="InterPro" id="IPR032675">
    <property type="entry name" value="LRR_dom_sf"/>
</dbReference>
<dbReference type="AlphaFoldDB" id="A0A6A3BS65"/>
<evidence type="ECO:0000313" key="3">
    <source>
        <dbReference type="Proteomes" id="UP000436088"/>
    </source>
</evidence>
<gene>
    <name evidence="2" type="ORF">F3Y22_tig00110021pilonHSYRG00015</name>
</gene>
<dbReference type="Proteomes" id="UP000436088">
    <property type="component" value="Unassembled WGS sequence"/>
</dbReference>
<organism evidence="2 3">
    <name type="scientific">Hibiscus syriacus</name>
    <name type="common">Rose of Sharon</name>
    <dbReference type="NCBI Taxonomy" id="106335"/>
    <lineage>
        <taxon>Eukaryota</taxon>
        <taxon>Viridiplantae</taxon>
        <taxon>Streptophyta</taxon>
        <taxon>Embryophyta</taxon>
        <taxon>Tracheophyta</taxon>
        <taxon>Spermatophyta</taxon>
        <taxon>Magnoliopsida</taxon>
        <taxon>eudicotyledons</taxon>
        <taxon>Gunneridae</taxon>
        <taxon>Pentapetalae</taxon>
        <taxon>rosids</taxon>
        <taxon>malvids</taxon>
        <taxon>Malvales</taxon>
        <taxon>Malvaceae</taxon>
        <taxon>Malvoideae</taxon>
        <taxon>Hibiscus</taxon>
    </lineage>
</organism>
<accession>A0A6A3BS65</accession>
<dbReference type="PRINTS" id="PR00364">
    <property type="entry name" value="DISEASERSIST"/>
</dbReference>
<comment type="caution">
    <text evidence="2">The sequence shown here is derived from an EMBL/GenBank/DDBJ whole genome shotgun (WGS) entry which is preliminary data.</text>
</comment>
<evidence type="ECO:0000259" key="1">
    <source>
        <dbReference type="Pfam" id="PF00931"/>
    </source>
</evidence>
<keyword evidence="3" id="KW-1185">Reference proteome</keyword>
<dbReference type="InterPro" id="IPR027417">
    <property type="entry name" value="P-loop_NTPase"/>
</dbReference>
<dbReference type="PANTHER" id="PTHR11017">
    <property type="entry name" value="LEUCINE-RICH REPEAT-CONTAINING PROTEIN"/>
    <property type="match status" value="1"/>
</dbReference>
<dbReference type="PANTHER" id="PTHR11017:SF479">
    <property type="entry name" value="DISEASE RESISTANCE PROTEIN (TIR-NBS-LRR CLASS) FAMILY"/>
    <property type="match status" value="1"/>
</dbReference>
<protein>
    <recommendedName>
        <fullName evidence="1">NB-ARC domain-containing protein</fullName>
    </recommendedName>
</protein>
<dbReference type="InterPro" id="IPR044974">
    <property type="entry name" value="Disease_R_plants"/>
</dbReference>
<dbReference type="Gene3D" id="3.80.10.10">
    <property type="entry name" value="Ribonuclease Inhibitor"/>
    <property type="match status" value="2"/>
</dbReference>
<dbReference type="GO" id="GO:0006952">
    <property type="term" value="P:defense response"/>
    <property type="evidence" value="ECO:0007669"/>
    <property type="project" value="InterPro"/>
</dbReference>
<dbReference type="GO" id="GO:0043531">
    <property type="term" value="F:ADP binding"/>
    <property type="evidence" value="ECO:0007669"/>
    <property type="project" value="InterPro"/>
</dbReference>
<dbReference type="Gene3D" id="3.40.50.300">
    <property type="entry name" value="P-loop containing nucleotide triphosphate hydrolases"/>
    <property type="match status" value="1"/>
</dbReference>
<dbReference type="InterPro" id="IPR002182">
    <property type="entry name" value="NB-ARC"/>
</dbReference>
<reference evidence="2" key="1">
    <citation type="submission" date="2019-09" db="EMBL/GenBank/DDBJ databases">
        <title>Draft genome information of white flower Hibiscus syriacus.</title>
        <authorList>
            <person name="Kim Y.-M."/>
        </authorList>
    </citation>
    <scope>NUCLEOTIDE SEQUENCE [LARGE SCALE GENOMIC DNA]</scope>
    <source>
        <strain evidence="2">YM2019G1</strain>
    </source>
</reference>
<evidence type="ECO:0000313" key="2">
    <source>
        <dbReference type="EMBL" id="KAE8717739.1"/>
    </source>
</evidence>
<dbReference type="EMBL" id="VEPZ02000818">
    <property type="protein sequence ID" value="KAE8717739.1"/>
    <property type="molecule type" value="Genomic_DNA"/>
</dbReference>
<name>A0A6A3BS65_HIBSY</name>